<keyword evidence="3" id="KW-1185">Reference proteome</keyword>
<reference evidence="2" key="1">
    <citation type="submission" date="2023-04" db="EMBL/GenBank/DDBJ databases">
        <title>Phytophthora fragariaefolia NBRC 109709.</title>
        <authorList>
            <person name="Ichikawa N."/>
            <person name="Sato H."/>
            <person name="Tonouchi N."/>
        </authorList>
    </citation>
    <scope>NUCLEOTIDE SEQUENCE</scope>
    <source>
        <strain evidence="2">NBRC 109709</strain>
    </source>
</reference>
<accession>A0A9W6X5C9</accession>
<proteinExistence type="predicted"/>
<protein>
    <submittedName>
        <fullName evidence="2">Unnamed protein product</fullName>
    </submittedName>
</protein>
<dbReference type="Proteomes" id="UP001165121">
    <property type="component" value="Unassembled WGS sequence"/>
</dbReference>
<name>A0A9W6X5C9_9STRA</name>
<organism evidence="2 3">
    <name type="scientific">Phytophthora fragariaefolia</name>
    <dbReference type="NCBI Taxonomy" id="1490495"/>
    <lineage>
        <taxon>Eukaryota</taxon>
        <taxon>Sar</taxon>
        <taxon>Stramenopiles</taxon>
        <taxon>Oomycota</taxon>
        <taxon>Peronosporomycetes</taxon>
        <taxon>Peronosporales</taxon>
        <taxon>Peronosporaceae</taxon>
        <taxon>Phytophthora</taxon>
    </lineage>
</organism>
<sequence length="182" mass="20815">MDNHVDSVSRLDEDTEEVNSPAGCESYTMEKIDASAMLPPTTNLKGKRPHRDETPSKEKRLEQGANKPRPKRTGLVFAKRSPHKGESNRNRCWMLRSKWRELFVMAEMEETTSLKAKDVIEHNVAEGAKPVNTMWEYALKSDQQGYEIRFKALVVPLGNYQRPCTDLHETFTPIAKTSSFEC</sequence>
<evidence type="ECO:0000313" key="3">
    <source>
        <dbReference type="Proteomes" id="UP001165121"/>
    </source>
</evidence>
<feature type="region of interest" description="Disordered" evidence="1">
    <location>
        <begin position="1"/>
        <end position="74"/>
    </location>
</feature>
<gene>
    <name evidence="2" type="ORF">Pfra01_000735500</name>
</gene>
<evidence type="ECO:0000256" key="1">
    <source>
        <dbReference type="SAM" id="MobiDB-lite"/>
    </source>
</evidence>
<comment type="caution">
    <text evidence="2">The sequence shown here is derived from an EMBL/GenBank/DDBJ whole genome shotgun (WGS) entry which is preliminary data.</text>
</comment>
<evidence type="ECO:0000313" key="2">
    <source>
        <dbReference type="EMBL" id="GMF31728.1"/>
    </source>
</evidence>
<feature type="compositionally biased region" description="Basic and acidic residues" evidence="1">
    <location>
        <begin position="1"/>
        <end position="12"/>
    </location>
</feature>
<feature type="compositionally biased region" description="Basic and acidic residues" evidence="1">
    <location>
        <begin position="50"/>
        <end position="62"/>
    </location>
</feature>
<dbReference type="AlphaFoldDB" id="A0A9W6X5C9"/>
<dbReference type="EMBL" id="BSXT01000650">
    <property type="protein sequence ID" value="GMF31728.1"/>
    <property type="molecule type" value="Genomic_DNA"/>
</dbReference>
<dbReference type="OrthoDB" id="411615at2759"/>